<reference evidence="2" key="1">
    <citation type="submission" date="2020-07" db="EMBL/GenBank/DDBJ databases">
        <title>The High-quality genome of the commercially important snow crab, Chionoecetes opilio.</title>
        <authorList>
            <person name="Jeong J.-H."/>
            <person name="Ryu S."/>
        </authorList>
    </citation>
    <scope>NUCLEOTIDE SEQUENCE</scope>
    <source>
        <strain evidence="2">MADBK_172401_WGS</strain>
        <tissue evidence="2">Digestive gland</tissue>
    </source>
</reference>
<keyword evidence="3" id="KW-1185">Reference proteome</keyword>
<dbReference type="OrthoDB" id="7428225at2759"/>
<dbReference type="Proteomes" id="UP000770661">
    <property type="component" value="Unassembled WGS sequence"/>
</dbReference>
<name>A0A8J5CZU4_CHIOP</name>
<dbReference type="AlphaFoldDB" id="A0A8J5CZU4"/>
<feature type="region of interest" description="Disordered" evidence="1">
    <location>
        <begin position="499"/>
        <end position="520"/>
    </location>
</feature>
<proteinExistence type="predicted"/>
<evidence type="ECO:0000256" key="1">
    <source>
        <dbReference type="SAM" id="MobiDB-lite"/>
    </source>
</evidence>
<accession>A0A8J5CZU4</accession>
<sequence>MAGFVPLGIVLQKRSFNGIPSSRRLILVASEFVKFIEMSDVEGNGRITNSTSTDLIDSTLLPDIRHQFNLYPPPVDPFQLPGISVVKSEIADNEVLSELNQLQGQVRDLNLARSGHDDVVRDLGKAFLTKENAEFRELLGKRGVPASPIPLPRRGEGAWTHVKNKETGRGRPQTPPPATRNSFAALVDECTEEGMEDKAFSLLLTMAARVKLQPPPLLAFGTNPAGDWRLFKRRWDNYSILTSLEERPRAYQVALLENSLDDGAKKVYEGFHFVTPAATVYTDGGRLTHLSHGEARPAEAAASLNCLLFFVSRDVLFDRYDGISAKDHERHRRTGEGSIAYQLTLTSPLPGHAAIMKNKDNKRQLSQLLGTKTMKRCGQLKIRLGDVGIGKAIPPADSEGWKRDRPDFKQFPRITLLRARQGASLFADTDPQSSRSIRDLTVWVHTWKSTKDRSYASVLSILRRITPPRKSPAVGSAGVRQEPGASCCLSARRDEMKSNHRTSGALHGIRKHNLLDNQTS</sequence>
<organism evidence="2 3">
    <name type="scientific">Chionoecetes opilio</name>
    <name type="common">Atlantic snow crab</name>
    <name type="synonym">Cancer opilio</name>
    <dbReference type="NCBI Taxonomy" id="41210"/>
    <lineage>
        <taxon>Eukaryota</taxon>
        <taxon>Metazoa</taxon>
        <taxon>Ecdysozoa</taxon>
        <taxon>Arthropoda</taxon>
        <taxon>Crustacea</taxon>
        <taxon>Multicrustacea</taxon>
        <taxon>Malacostraca</taxon>
        <taxon>Eumalacostraca</taxon>
        <taxon>Eucarida</taxon>
        <taxon>Decapoda</taxon>
        <taxon>Pleocyemata</taxon>
        <taxon>Brachyura</taxon>
        <taxon>Eubrachyura</taxon>
        <taxon>Majoidea</taxon>
        <taxon>Majidae</taxon>
        <taxon>Chionoecetes</taxon>
    </lineage>
</organism>
<comment type="caution">
    <text evidence="2">The sequence shown here is derived from an EMBL/GenBank/DDBJ whole genome shotgun (WGS) entry which is preliminary data.</text>
</comment>
<evidence type="ECO:0000313" key="2">
    <source>
        <dbReference type="EMBL" id="KAG0727429.1"/>
    </source>
</evidence>
<gene>
    <name evidence="2" type="ORF">GWK47_034678</name>
</gene>
<protein>
    <submittedName>
        <fullName evidence="2">Uncharacterized protein</fullName>
    </submittedName>
</protein>
<dbReference type="EMBL" id="JACEEZ010003421">
    <property type="protein sequence ID" value="KAG0727429.1"/>
    <property type="molecule type" value="Genomic_DNA"/>
</dbReference>
<evidence type="ECO:0000313" key="3">
    <source>
        <dbReference type="Proteomes" id="UP000770661"/>
    </source>
</evidence>